<keyword evidence="1" id="KW-0472">Membrane</keyword>
<keyword evidence="1" id="KW-1133">Transmembrane helix</keyword>
<reference evidence="2" key="1">
    <citation type="journal article" date="2014" name="Int. J. Syst. Evol. Microbiol.">
        <title>Complete genome sequence of Corynebacterium casei LMG S-19264T (=DSM 44701T), isolated from a smear-ripened cheese.</title>
        <authorList>
            <consortium name="US DOE Joint Genome Institute (JGI-PGF)"/>
            <person name="Walter F."/>
            <person name="Albersmeier A."/>
            <person name="Kalinowski J."/>
            <person name="Ruckert C."/>
        </authorList>
    </citation>
    <scope>NUCLEOTIDE SEQUENCE</scope>
    <source>
        <strain evidence="2">VKM Ac-1321</strain>
    </source>
</reference>
<gene>
    <name evidence="2" type="ORF">GCM10017581_004740</name>
</gene>
<evidence type="ECO:0000313" key="2">
    <source>
        <dbReference type="EMBL" id="GLK98733.1"/>
    </source>
</evidence>
<keyword evidence="3" id="KW-1185">Reference proteome</keyword>
<reference evidence="2" key="2">
    <citation type="submission" date="2023-01" db="EMBL/GenBank/DDBJ databases">
        <authorList>
            <person name="Sun Q."/>
            <person name="Evtushenko L."/>
        </authorList>
    </citation>
    <scope>NUCLEOTIDE SEQUENCE</scope>
    <source>
        <strain evidence="2">VKM Ac-1321</strain>
    </source>
</reference>
<evidence type="ECO:0000313" key="3">
    <source>
        <dbReference type="Proteomes" id="UP001143480"/>
    </source>
</evidence>
<accession>A0A9W6KFW6</accession>
<keyword evidence="1" id="KW-0812">Transmembrane</keyword>
<evidence type="ECO:0000256" key="1">
    <source>
        <dbReference type="SAM" id="Phobius"/>
    </source>
</evidence>
<feature type="transmembrane region" description="Helical" evidence="1">
    <location>
        <begin position="171"/>
        <end position="189"/>
    </location>
</feature>
<feature type="transmembrane region" description="Helical" evidence="1">
    <location>
        <begin position="133"/>
        <end position="150"/>
    </location>
</feature>
<organism evidence="2 3">
    <name type="scientific">Dactylosporangium matsuzakiense</name>
    <dbReference type="NCBI Taxonomy" id="53360"/>
    <lineage>
        <taxon>Bacteria</taxon>
        <taxon>Bacillati</taxon>
        <taxon>Actinomycetota</taxon>
        <taxon>Actinomycetes</taxon>
        <taxon>Micromonosporales</taxon>
        <taxon>Micromonosporaceae</taxon>
        <taxon>Dactylosporangium</taxon>
    </lineage>
</organism>
<feature type="transmembrane region" description="Helical" evidence="1">
    <location>
        <begin position="110"/>
        <end position="127"/>
    </location>
</feature>
<sequence>MTRGPWLYLRSRRVALAVAGSAGGVALVTAAWSGLMSRADVPAGLAVLTAAMAAAPFGSTLAGPDPALDRTAALPWPPRRGAHLLACGLVVAALLLAARPFGADFGPAWVVLRNAAGLIGLIGLGAAVAGARAAWPAPVAWAAFAAFLPAPGGPRWRQAALWMVQDPSSRVAALTAVTLLLAGVAAYAVRVGPQVAPVEAAMDQ</sequence>
<feature type="transmembrane region" description="Helical" evidence="1">
    <location>
        <begin position="81"/>
        <end position="98"/>
    </location>
</feature>
<name>A0A9W6KFW6_9ACTN</name>
<dbReference type="RefSeq" id="WP_261962374.1">
    <property type="nucleotide sequence ID" value="NZ_BAAAXA010000001.1"/>
</dbReference>
<dbReference type="EMBL" id="BSFP01000002">
    <property type="protein sequence ID" value="GLK98733.1"/>
    <property type="molecule type" value="Genomic_DNA"/>
</dbReference>
<feature type="transmembrane region" description="Helical" evidence="1">
    <location>
        <begin position="14"/>
        <end position="35"/>
    </location>
</feature>
<dbReference type="Proteomes" id="UP001143480">
    <property type="component" value="Unassembled WGS sequence"/>
</dbReference>
<protein>
    <submittedName>
        <fullName evidence="2">Uncharacterized protein</fullName>
    </submittedName>
</protein>
<dbReference type="AlphaFoldDB" id="A0A9W6KFW6"/>
<proteinExistence type="predicted"/>
<comment type="caution">
    <text evidence="2">The sequence shown here is derived from an EMBL/GenBank/DDBJ whole genome shotgun (WGS) entry which is preliminary data.</text>
</comment>
<feature type="transmembrane region" description="Helical" evidence="1">
    <location>
        <begin position="42"/>
        <end position="61"/>
    </location>
</feature>